<dbReference type="AlphaFoldDB" id="A0A845M4X1"/>
<keyword evidence="2" id="KW-1185">Reference proteome</keyword>
<dbReference type="Gene3D" id="2.30.40.10">
    <property type="entry name" value="Urease, subunit C, domain 1"/>
    <property type="match status" value="1"/>
</dbReference>
<evidence type="ECO:0000313" key="2">
    <source>
        <dbReference type="Proteomes" id="UP000467322"/>
    </source>
</evidence>
<dbReference type="InterPro" id="IPR011059">
    <property type="entry name" value="Metal-dep_hydrolase_composite"/>
</dbReference>
<dbReference type="PANTHER" id="PTHR22642">
    <property type="entry name" value="IMIDAZOLONEPROPIONASE"/>
    <property type="match status" value="1"/>
</dbReference>
<evidence type="ECO:0008006" key="3">
    <source>
        <dbReference type="Google" id="ProtNLM"/>
    </source>
</evidence>
<organism evidence="1 2">
    <name type="scientific">Maritimibacter harenae</name>
    <dbReference type="NCBI Taxonomy" id="2606218"/>
    <lineage>
        <taxon>Bacteria</taxon>
        <taxon>Pseudomonadati</taxon>
        <taxon>Pseudomonadota</taxon>
        <taxon>Alphaproteobacteria</taxon>
        <taxon>Rhodobacterales</taxon>
        <taxon>Roseobacteraceae</taxon>
        <taxon>Maritimibacter</taxon>
    </lineage>
</organism>
<dbReference type="EMBL" id="WTUX01000065">
    <property type="protein sequence ID" value="MZR15390.1"/>
    <property type="molecule type" value="Genomic_DNA"/>
</dbReference>
<gene>
    <name evidence="1" type="ORF">GQE99_20450</name>
</gene>
<protein>
    <recommendedName>
        <fullName evidence="3">Amidohydrolase family protein</fullName>
    </recommendedName>
</protein>
<accession>A0A845M4X1</accession>
<dbReference type="SUPFAM" id="SSF51338">
    <property type="entry name" value="Composite domain of metallo-dependent hydrolases"/>
    <property type="match status" value="1"/>
</dbReference>
<dbReference type="GO" id="GO:0016810">
    <property type="term" value="F:hydrolase activity, acting on carbon-nitrogen (but not peptide) bonds"/>
    <property type="evidence" value="ECO:0007669"/>
    <property type="project" value="InterPro"/>
</dbReference>
<sequence>MCRFCEQAAFGPSVPYDPQLGRGGLAPGANLPADLILHGGPILTMDPLRPVVGAIAIREGVIQHVGAADKLIPARGRMTRVTDLEGRVVVPGLIATGQRLPPDRDALSLDLWISGLVRQGITTVELLDLGADWADHDRLAELLLRRHRLRLRGGIGPALRADWQGEPLAPGMGHDLIRYDTMRVPLPSVAGSGVEAALAEAARLHRAGWAVVLDDVTSGSGMDPHTLASQADRMGEGIRLASQITTDTSFDTTIQSLDQETSVSGAACARPLSADRLPALTVHAARRAGVGDICGMLRPGFYADFAILDKRPGAGTVPEVLSTWIEGVPVRQETDHVAL</sequence>
<dbReference type="PANTHER" id="PTHR22642:SF2">
    <property type="entry name" value="PROTEIN LONG AFTER FAR-RED 3"/>
    <property type="match status" value="1"/>
</dbReference>
<dbReference type="RefSeq" id="WP_161353802.1">
    <property type="nucleotide sequence ID" value="NZ_WTUX01000065.1"/>
</dbReference>
<reference evidence="1 2" key="1">
    <citation type="submission" date="2019-12" db="EMBL/GenBank/DDBJ databases">
        <title>Maritimibacter sp. nov. sp. isolated from sea sand.</title>
        <authorList>
            <person name="Kim J."/>
            <person name="Jeong S.E."/>
            <person name="Jung H.S."/>
            <person name="Jeon C.O."/>
        </authorList>
    </citation>
    <scope>NUCLEOTIDE SEQUENCE [LARGE SCALE GENOMIC DNA]</scope>
    <source>
        <strain evidence="1 2">DP07</strain>
    </source>
</reference>
<name>A0A845M4X1_9RHOB</name>
<proteinExistence type="predicted"/>
<dbReference type="Proteomes" id="UP000467322">
    <property type="component" value="Unassembled WGS sequence"/>
</dbReference>
<comment type="caution">
    <text evidence="1">The sequence shown here is derived from an EMBL/GenBank/DDBJ whole genome shotgun (WGS) entry which is preliminary data.</text>
</comment>
<evidence type="ECO:0000313" key="1">
    <source>
        <dbReference type="EMBL" id="MZR15390.1"/>
    </source>
</evidence>